<feature type="region of interest" description="Disordered" evidence="1">
    <location>
        <begin position="81"/>
        <end position="131"/>
    </location>
</feature>
<reference evidence="2" key="2">
    <citation type="submission" date="2020-09" db="EMBL/GenBank/DDBJ databases">
        <authorList>
            <person name="Sun Q."/>
            <person name="Zhou Y."/>
        </authorList>
    </citation>
    <scope>NUCLEOTIDE SEQUENCE</scope>
    <source>
        <strain evidence="2">CGMCC 1.15519</strain>
    </source>
</reference>
<evidence type="ECO:0000313" key="3">
    <source>
        <dbReference type="Proteomes" id="UP000635071"/>
    </source>
</evidence>
<protein>
    <submittedName>
        <fullName evidence="2">Uncharacterized protein</fullName>
    </submittedName>
</protein>
<reference evidence="2" key="1">
    <citation type="journal article" date="2014" name="Int. J. Syst. Evol. Microbiol.">
        <title>Complete genome sequence of Corynebacterium casei LMG S-19264T (=DSM 44701T), isolated from a smear-ripened cheese.</title>
        <authorList>
            <consortium name="US DOE Joint Genome Institute (JGI-PGF)"/>
            <person name="Walter F."/>
            <person name="Albersmeier A."/>
            <person name="Kalinowski J."/>
            <person name="Ruckert C."/>
        </authorList>
    </citation>
    <scope>NUCLEOTIDE SEQUENCE</scope>
    <source>
        <strain evidence="2">CGMCC 1.15519</strain>
    </source>
</reference>
<keyword evidence="3" id="KW-1185">Reference proteome</keyword>
<accession>A0A917A0S5</accession>
<dbReference type="EMBL" id="BMJM01000016">
    <property type="protein sequence ID" value="GGE21388.1"/>
    <property type="molecule type" value="Genomic_DNA"/>
</dbReference>
<dbReference type="Proteomes" id="UP000635071">
    <property type="component" value="Unassembled WGS sequence"/>
</dbReference>
<comment type="caution">
    <text evidence="2">The sequence shown here is derived from an EMBL/GenBank/DDBJ whole genome shotgun (WGS) entry which is preliminary data.</text>
</comment>
<organism evidence="2 3">
    <name type="scientific">Sandarakinorhabdus glacialis</name>
    <dbReference type="NCBI Taxonomy" id="1614636"/>
    <lineage>
        <taxon>Bacteria</taxon>
        <taxon>Pseudomonadati</taxon>
        <taxon>Pseudomonadota</taxon>
        <taxon>Alphaproteobacteria</taxon>
        <taxon>Sphingomonadales</taxon>
        <taxon>Sphingosinicellaceae</taxon>
        <taxon>Sandarakinorhabdus</taxon>
    </lineage>
</organism>
<evidence type="ECO:0000313" key="2">
    <source>
        <dbReference type="EMBL" id="GGE21388.1"/>
    </source>
</evidence>
<gene>
    <name evidence="2" type="ORF">GCM10011529_30010</name>
</gene>
<dbReference type="RefSeq" id="WP_308785511.1">
    <property type="nucleotide sequence ID" value="NZ_BMJM01000016.1"/>
</dbReference>
<feature type="compositionally biased region" description="Basic and acidic residues" evidence="1">
    <location>
        <begin position="94"/>
        <end position="113"/>
    </location>
</feature>
<dbReference type="AlphaFoldDB" id="A0A917A0S5"/>
<sequence>MIDHPATTSAVERVARVLAAWRLSLNAGGVDPSASPEVEAEWPNRIEQAMAVLRVLREPDAAMAAVGDVAVWSRMVEAAIASEEPPAVAPPTPEVRDAGDPSHDGPWSRRDQAMDESFPASDPAPLNPGVD</sequence>
<proteinExistence type="predicted"/>
<name>A0A917A0S5_9SPHN</name>
<evidence type="ECO:0000256" key="1">
    <source>
        <dbReference type="SAM" id="MobiDB-lite"/>
    </source>
</evidence>